<evidence type="ECO:0000313" key="11">
    <source>
        <dbReference type="Proteomes" id="UP000011547"/>
    </source>
</evidence>
<evidence type="ECO:0000259" key="9">
    <source>
        <dbReference type="Pfam" id="PF09179"/>
    </source>
</evidence>
<evidence type="ECO:0000259" key="8">
    <source>
        <dbReference type="Pfam" id="PF01171"/>
    </source>
</evidence>
<dbReference type="AlphaFoldDB" id="M1LLV8"/>
<dbReference type="EMBL" id="CP003803">
    <property type="protein sequence ID" value="AGF46722.1"/>
    <property type="molecule type" value="Genomic_DNA"/>
</dbReference>
<keyword evidence="5 7" id="KW-0067">ATP-binding</keyword>
<keyword evidence="4 7" id="KW-0547">Nucleotide-binding</keyword>
<keyword evidence="3 7" id="KW-0819">tRNA processing</keyword>
<dbReference type="eggNOG" id="COG0037">
    <property type="taxonomic scope" value="Bacteria"/>
</dbReference>
<dbReference type="EC" id="6.3.4.19" evidence="7"/>
<evidence type="ECO:0000256" key="6">
    <source>
        <dbReference type="ARBA" id="ARBA00048539"/>
    </source>
</evidence>
<dbReference type="CDD" id="cd01992">
    <property type="entry name" value="TilS_N"/>
    <property type="match status" value="1"/>
</dbReference>
<evidence type="ECO:0000256" key="5">
    <source>
        <dbReference type="ARBA" id="ARBA00022840"/>
    </source>
</evidence>
<keyword evidence="11" id="KW-1185">Reference proteome</keyword>
<dbReference type="GO" id="GO:0006400">
    <property type="term" value="P:tRNA modification"/>
    <property type="evidence" value="ECO:0007669"/>
    <property type="project" value="UniProtKB-UniRule"/>
</dbReference>
<dbReference type="Proteomes" id="UP000011547">
    <property type="component" value="Chromosome"/>
</dbReference>
<dbReference type="Pfam" id="PF01171">
    <property type="entry name" value="ATP_bind_3"/>
    <property type="match status" value="1"/>
</dbReference>
<dbReference type="InterPro" id="IPR011063">
    <property type="entry name" value="TilS/TtcA_N"/>
</dbReference>
<dbReference type="Pfam" id="PF09179">
    <property type="entry name" value="TilS"/>
    <property type="match status" value="1"/>
</dbReference>
<dbReference type="RefSeq" id="WP_015396133.1">
    <property type="nucleotide sequence ID" value="NC_020294.1"/>
</dbReference>
<evidence type="ECO:0000313" key="10">
    <source>
        <dbReference type="EMBL" id="AGF46722.1"/>
    </source>
</evidence>
<comment type="catalytic activity">
    <reaction evidence="6 7">
        <text>cytidine(34) in tRNA(Ile2) + L-lysine + ATP = lysidine(34) in tRNA(Ile2) + AMP + diphosphate + H(+)</text>
        <dbReference type="Rhea" id="RHEA:43744"/>
        <dbReference type="Rhea" id="RHEA-COMP:10625"/>
        <dbReference type="Rhea" id="RHEA-COMP:10670"/>
        <dbReference type="ChEBI" id="CHEBI:15378"/>
        <dbReference type="ChEBI" id="CHEBI:30616"/>
        <dbReference type="ChEBI" id="CHEBI:32551"/>
        <dbReference type="ChEBI" id="CHEBI:33019"/>
        <dbReference type="ChEBI" id="CHEBI:82748"/>
        <dbReference type="ChEBI" id="CHEBI:83665"/>
        <dbReference type="ChEBI" id="CHEBI:456215"/>
        <dbReference type="EC" id="6.3.4.19"/>
    </reaction>
</comment>
<feature type="binding site" evidence="7">
    <location>
        <begin position="31"/>
        <end position="36"/>
    </location>
    <ligand>
        <name>ATP</name>
        <dbReference type="ChEBI" id="CHEBI:30616"/>
    </ligand>
</feature>
<feature type="domain" description="tRNA(Ile)-lysidine synthase substrate-binding" evidence="9">
    <location>
        <begin position="270"/>
        <end position="331"/>
    </location>
</feature>
<dbReference type="GO" id="GO:0032267">
    <property type="term" value="F:tRNA(Ile)-lysidine synthase activity"/>
    <property type="evidence" value="ECO:0007669"/>
    <property type="project" value="UniProtKB-EC"/>
</dbReference>
<sequence>MYATSDFLSTFLLESLSKLPQLPKIIAVAVSGGIDSSTLAIVSKHVADKLNIDMVIFHVNHGLQEKSDYWANNVHLLAKILNVEIYEKKVFVNLNQSKGMEGSARIARYRAFKELSESMGIKYILLAHHLNDQAETVLLRLLRGSGVKGMVGMRPLSRVDSVFYIRPWLKVDKKLIELENKKFSLEKSWFPVDDPTNKDPLFSRGVVRLFLEPVLDKYWPQWKKTFSRHAMHMFDADLLLDNIAHNDLNEMDFNSIDFSFSLMRWRELEPKSRQVHVLRYWFFMNGLKMPSQARLDEIYKQLKHLHALGYDRRMKVQHDGHFVLCDKGRVYIKAN</sequence>
<evidence type="ECO:0000256" key="3">
    <source>
        <dbReference type="ARBA" id="ARBA00022694"/>
    </source>
</evidence>
<keyword evidence="1 7" id="KW-0963">Cytoplasm</keyword>
<name>M1LLV8_9PROT</name>
<dbReference type="SUPFAM" id="SSF82829">
    <property type="entry name" value="MesJ substrate recognition domain-like"/>
    <property type="match status" value="1"/>
</dbReference>
<dbReference type="SUPFAM" id="SSF52402">
    <property type="entry name" value="Adenine nucleotide alpha hydrolases-like"/>
    <property type="match status" value="1"/>
</dbReference>
<evidence type="ECO:0000256" key="1">
    <source>
        <dbReference type="ARBA" id="ARBA00022490"/>
    </source>
</evidence>
<feature type="domain" description="tRNA(Ile)-lysidine/2-thiocytidine synthase N-terminal" evidence="8">
    <location>
        <begin position="26"/>
        <end position="208"/>
    </location>
</feature>
<dbReference type="KEGG" id="kde:CDSE_0396"/>
<dbReference type="PANTHER" id="PTHR43033">
    <property type="entry name" value="TRNA(ILE)-LYSIDINE SYNTHASE-RELATED"/>
    <property type="match status" value="1"/>
</dbReference>
<dbReference type="HAMAP" id="MF_01161">
    <property type="entry name" value="tRNA_Ile_lys_synt"/>
    <property type="match status" value="1"/>
</dbReference>
<organism evidence="10 11">
    <name type="scientific">Candidatus Kinetoplastidibacterium desouzai TCC079E</name>
    <dbReference type="NCBI Taxonomy" id="1208919"/>
    <lineage>
        <taxon>Bacteria</taxon>
        <taxon>Pseudomonadati</taxon>
        <taxon>Pseudomonadota</taxon>
        <taxon>Betaproteobacteria</taxon>
        <taxon>Candidatus Kinetoplastidibacterium</taxon>
    </lineage>
</organism>
<dbReference type="InterPro" id="IPR012795">
    <property type="entry name" value="tRNA_Ile_lys_synt_N"/>
</dbReference>
<dbReference type="Gene3D" id="1.20.59.20">
    <property type="match status" value="1"/>
</dbReference>
<evidence type="ECO:0000256" key="4">
    <source>
        <dbReference type="ARBA" id="ARBA00022741"/>
    </source>
</evidence>
<dbReference type="OrthoDB" id="9807403at2"/>
<dbReference type="InterPro" id="IPR012094">
    <property type="entry name" value="tRNA_Ile_lys_synt"/>
</dbReference>
<dbReference type="PANTHER" id="PTHR43033:SF1">
    <property type="entry name" value="TRNA(ILE)-LYSIDINE SYNTHASE-RELATED"/>
    <property type="match status" value="1"/>
</dbReference>
<evidence type="ECO:0000256" key="7">
    <source>
        <dbReference type="HAMAP-Rule" id="MF_01161"/>
    </source>
</evidence>
<dbReference type="HOGENOM" id="CLU_018869_2_1_4"/>
<dbReference type="InterPro" id="IPR015262">
    <property type="entry name" value="tRNA_Ile_lys_synt_subst-bd"/>
</dbReference>
<dbReference type="STRING" id="1208919.CDSE_0396"/>
<dbReference type="InterPro" id="IPR014729">
    <property type="entry name" value="Rossmann-like_a/b/a_fold"/>
</dbReference>
<dbReference type="GO" id="GO:0005524">
    <property type="term" value="F:ATP binding"/>
    <property type="evidence" value="ECO:0007669"/>
    <property type="project" value="UniProtKB-UniRule"/>
</dbReference>
<dbReference type="PATRIC" id="fig|1208919.3.peg.159"/>
<keyword evidence="2 7" id="KW-0436">Ligase</keyword>
<proteinExistence type="inferred from homology"/>
<comment type="function">
    <text evidence="7">Ligates lysine onto the cytidine present at position 34 of the AUA codon-specific tRNA(Ile) that contains the anticodon CAU, in an ATP-dependent manner. Cytidine is converted to lysidine, thus changing the amino acid specificity of the tRNA from methionine to isoleucine.</text>
</comment>
<accession>M1LLV8</accession>
<dbReference type="Gene3D" id="3.40.50.620">
    <property type="entry name" value="HUPs"/>
    <property type="match status" value="1"/>
</dbReference>
<comment type="similarity">
    <text evidence="7">Belongs to the tRNA(Ile)-lysidine synthase family.</text>
</comment>
<comment type="subcellular location">
    <subcellularLocation>
        <location evidence="7">Cytoplasm</location>
    </subcellularLocation>
</comment>
<dbReference type="NCBIfam" id="TIGR02432">
    <property type="entry name" value="lysidine_TilS_N"/>
    <property type="match status" value="1"/>
</dbReference>
<protein>
    <recommendedName>
        <fullName evidence="7">tRNA(Ile)-lysidine synthase</fullName>
        <ecNumber evidence="7">6.3.4.19</ecNumber>
    </recommendedName>
    <alternativeName>
        <fullName evidence="7">tRNA(Ile)-2-lysyl-cytidine synthase</fullName>
    </alternativeName>
    <alternativeName>
        <fullName evidence="7">tRNA(Ile)-lysidine synthetase</fullName>
    </alternativeName>
</protein>
<comment type="domain">
    <text evidence="7">The N-terminal region contains the highly conserved SGGXDS motif, predicted to be a P-loop motif involved in ATP binding.</text>
</comment>
<gene>
    <name evidence="7" type="primary">tilS</name>
    <name evidence="10" type="ORF">CDSE_0396</name>
</gene>
<reference evidence="10 11" key="1">
    <citation type="journal article" date="2013" name="Genome Biol. Evol.">
        <title>Genome evolution and phylogenomic analysis of candidatus kinetoplastibacterium, the betaproteobacterial endosymbionts of strigomonas and angomonas.</title>
        <authorList>
            <person name="Alves J.M."/>
            <person name="Serrano M.G."/>
            <person name="Maia da Silva F."/>
            <person name="Voegtly L.J."/>
            <person name="Matveyev A.V."/>
            <person name="Teixeira M.M."/>
            <person name="Camargo E.P."/>
            <person name="Buck G.A."/>
        </authorList>
    </citation>
    <scope>NUCLEOTIDE SEQUENCE [LARGE SCALE GENOMIC DNA]</scope>
    <source>
        <strain evidence="10 11">TCC079E</strain>
    </source>
</reference>
<dbReference type="GO" id="GO:0005737">
    <property type="term" value="C:cytoplasm"/>
    <property type="evidence" value="ECO:0007669"/>
    <property type="project" value="UniProtKB-SubCell"/>
</dbReference>
<evidence type="ECO:0000256" key="2">
    <source>
        <dbReference type="ARBA" id="ARBA00022598"/>
    </source>
</evidence>